<organism evidence="3 4">
    <name type="scientific">Oryzomonas japonica</name>
    <dbReference type="NCBI Taxonomy" id="2603858"/>
    <lineage>
        <taxon>Bacteria</taxon>
        <taxon>Pseudomonadati</taxon>
        <taxon>Thermodesulfobacteriota</taxon>
        <taxon>Desulfuromonadia</taxon>
        <taxon>Geobacterales</taxon>
        <taxon>Geobacteraceae</taxon>
        <taxon>Oryzomonas</taxon>
    </lineage>
</organism>
<sequence length="160" mass="17917">MNCFKYVLFVIAALVLYVGTASASGIDFDKAIVIGSGPKKVVEFTDPDCPFCRKAAKFFAGRADVTQYIFFWPLPRHPKAKEKAQFILSQHDKAKAYHDVMSGKLDSQQTFAITPAGIKLQEEQYEIAKKNKVSATPTFMLFGRIIEGFDQKKIEEALGR</sequence>
<dbReference type="Pfam" id="PF13098">
    <property type="entry name" value="Thioredoxin_2"/>
    <property type="match status" value="1"/>
</dbReference>
<dbReference type="InterPro" id="IPR036249">
    <property type="entry name" value="Thioredoxin-like_sf"/>
</dbReference>
<reference evidence="3 4" key="1">
    <citation type="submission" date="2019-09" db="EMBL/GenBank/DDBJ databases">
        <title>Geobacter sp. Red96, a novel strain isolated from paddy soil.</title>
        <authorList>
            <person name="Xu Z."/>
            <person name="Masuda Y."/>
            <person name="Itoh H."/>
            <person name="Senoo K."/>
        </authorList>
    </citation>
    <scope>NUCLEOTIDE SEQUENCE [LARGE SCALE GENOMIC DNA]</scope>
    <source>
        <strain evidence="3 4">Red96</strain>
    </source>
</reference>
<name>A0A7J4ZQ36_9BACT</name>
<dbReference type="SUPFAM" id="SSF52833">
    <property type="entry name" value="Thioredoxin-like"/>
    <property type="match status" value="1"/>
</dbReference>
<comment type="caution">
    <text evidence="3">The sequence shown here is derived from an EMBL/GenBank/DDBJ whole genome shotgun (WGS) entry which is preliminary data.</text>
</comment>
<protein>
    <submittedName>
        <fullName evidence="3">Thioredoxin fold domain-containing protein</fullName>
    </submittedName>
</protein>
<evidence type="ECO:0000313" key="4">
    <source>
        <dbReference type="Proteomes" id="UP000420562"/>
    </source>
</evidence>
<dbReference type="InterPro" id="IPR012336">
    <property type="entry name" value="Thioredoxin-like_fold"/>
</dbReference>
<evidence type="ECO:0000313" key="3">
    <source>
        <dbReference type="EMBL" id="KAB0665060.1"/>
    </source>
</evidence>
<evidence type="ECO:0000259" key="2">
    <source>
        <dbReference type="Pfam" id="PF13098"/>
    </source>
</evidence>
<evidence type="ECO:0000256" key="1">
    <source>
        <dbReference type="SAM" id="SignalP"/>
    </source>
</evidence>
<dbReference type="InterPro" id="IPR051470">
    <property type="entry name" value="Thiol:disulfide_interchange"/>
</dbReference>
<proteinExistence type="predicted"/>
<feature type="signal peptide" evidence="1">
    <location>
        <begin position="1"/>
        <end position="23"/>
    </location>
</feature>
<feature type="domain" description="Thioredoxin-like fold" evidence="2">
    <location>
        <begin position="35"/>
        <end position="142"/>
    </location>
</feature>
<gene>
    <name evidence="3" type="ORF">F6V25_10565</name>
</gene>
<keyword evidence="4" id="KW-1185">Reference proteome</keyword>
<dbReference type="AlphaFoldDB" id="A0A7J4ZQ36"/>
<feature type="chain" id="PRO_5029689703" evidence="1">
    <location>
        <begin position="24"/>
        <end position="160"/>
    </location>
</feature>
<dbReference type="Gene3D" id="3.40.30.10">
    <property type="entry name" value="Glutaredoxin"/>
    <property type="match status" value="1"/>
</dbReference>
<dbReference type="EMBL" id="VZQZ01000006">
    <property type="protein sequence ID" value="KAB0665060.1"/>
    <property type="molecule type" value="Genomic_DNA"/>
</dbReference>
<dbReference type="Proteomes" id="UP000420562">
    <property type="component" value="Unassembled WGS sequence"/>
</dbReference>
<dbReference type="PANTHER" id="PTHR35272:SF3">
    <property type="entry name" value="THIOL:DISULFIDE INTERCHANGE PROTEIN DSBC"/>
    <property type="match status" value="1"/>
</dbReference>
<dbReference type="PANTHER" id="PTHR35272">
    <property type="entry name" value="THIOL:DISULFIDE INTERCHANGE PROTEIN DSBC-RELATED"/>
    <property type="match status" value="1"/>
</dbReference>
<keyword evidence="1" id="KW-0732">Signal</keyword>
<accession>A0A7J4ZQ36</accession>
<dbReference type="RefSeq" id="WP_151128547.1">
    <property type="nucleotide sequence ID" value="NZ_VZQZ01000006.1"/>
</dbReference>